<dbReference type="GO" id="GO:0008761">
    <property type="term" value="F:UDP-N-acetylglucosamine 2-epimerase activity"/>
    <property type="evidence" value="ECO:0007669"/>
    <property type="project" value="UniProtKB-EC"/>
</dbReference>
<comment type="similarity">
    <text evidence="2 4">Belongs to the UDP-N-acetylglucosamine 2-epimerase family.</text>
</comment>
<evidence type="ECO:0000313" key="6">
    <source>
        <dbReference type="EMBL" id="OGY22868.1"/>
    </source>
</evidence>
<comment type="caution">
    <text evidence="6">The sequence shown here is derived from an EMBL/GenBank/DDBJ whole genome shotgun (WGS) entry which is preliminary data.</text>
</comment>
<evidence type="ECO:0000259" key="5">
    <source>
        <dbReference type="Pfam" id="PF02350"/>
    </source>
</evidence>
<dbReference type="CDD" id="cd03786">
    <property type="entry name" value="GTB_UDP-GlcNAc_2-Epimerase"/>
    <property type="match status" value="1"/>
</dbReference>
<organism evidence="6 7">
    <name type="scientific">Candidatus Woykebacteria bacterium RBG_13_40_15</name>
    <dbReference type="NCBI Taxonomy" id="1802593"/>
    <lineage>
        <taxon>Bacteria</taxon>
        <taxon>Candidatus Woykeibacteriota</taxon>
    </lineage>
</organism>
<evidence type="ECO:0000256" key="2">
    <source>
        <dbReference type="ARBA" id="ARBA00038209"/>
    </source>
</evidence>
<evidence type="ECO:0000256" key="3">
    <source>
        <dbReference type="ARBA" id="ARBA00038858"/>
    </source>
</evidence>
<dbReference type="InterPro" id="IPR003331">
    <property type="entry name" value="UDP_GlcNAc_Epimerase_2_dom"/>
</dbReference>
<evidence type="ECO:0000256" key="4">
    <source>
        <dbReference type="RuleBase" id="RU003513"/>
    </source>
</evidence>
<dbReference type="STRING" id="1802593.A2172_02920"/>
<reference evidence="6 7" key="1">
    <citation type="journal article" date="2016" name="Nat. Commun.">
        <title>Thousands of microbial genomes shed light on interconnected biogeochemical processes in an aquifer system.</title>
        <authorList>
            <person name="Anantharaman K."/>
            <person name="Brown C.T."/>
            <person name="Hug L.A."/>
            <person name="Sharon I."/>
            <person name="Castelle C.J."/>
            <person name="Probst A.J."/>
            <person name="Thomas B.C."/>
            <person name="Singh A."/>
            <person name="Wilkins M.J."/>
            <person name="Karaoz U."/>
            <person name="Brodie E.L."/>
            <person name="Williams K.H."/>
            <person name="Hubbard S.S."/>
            <person name="Banfield J.F."/>
        </authorList>
    </citation>
    <scope>NUCLEOTIDE SEQUENCE [LARGE SCALE GENOMIC DNA]</scope>
</reference>
<accession>A0A1G1W5D7</accession>
<name>A0A1G1W5D7_9BACT</name>
<evidence type="ECO:0000313" key="7">
    <source>
        <dbReference type="Proteomes" id="UP000176631"/>
    </source>
</evidence>
<protein>
    <recommendedName>
        <fullName evidence="3">UDP-N-acetylglucosamine 2-epimerase (non-hydrolyzing)</fullName>
        <ecNumber evidence="3">5.1.3.14</ecNumber>
    </recommendedName>
</protein>
<evidence type="ECO:0000256" key="1">
    <source>
        <dbReference type="ARBA" id="ARBA00023235"/>
    </source>
</evidence>
<dbReference type="Proteomes" id="UP000176631">
    <property type="component" value="Unassembled WGS sequence"/>
</dbReference>
<dbReference type="SUPFAM" id="SSF53756">
    <property type="entry name" value="UDP-Glycosyltransferase/glycogen phosphorylase"/>
    <property type="match status" value="1"/>
</dbReference>
<dbReference type="InterPro" id="IPR029767">
    <property type="entry name" value="WecB-like"/>
</dbReference>
<dbReference type="Gene3D" id="3.40.50.2000">
    <property type="entry name" value="Glycogen Phosphorylase B"/>
    <property type="match status" value="2"/>
</dbReference>
<keyword evidence="1 4" id="KW-0413">Isomerase</keyword>
<proteinExistence type="inferred from homology"/>
<dbReference type="EC" id="5.1.3.14" evidence="3"/>
<gene>
    <name evidence="6" type="ORF">A2172_02920</name>
</gene>
<dbReference type="AlphaFoldDB" id="A0A1G1W5D7"/>
<dbReference type="PANTHER" id="PTHR43174">
    <property type="entry name" value="UDP-N-ACETYLGLUCOSAMINE 2-EPIMERASE"/>
    <property type="match status" value="1"/>
</dbReference>
<dbReference type="EMBL" id="MHCP01000030">
    <property type="protein sequence ID" value="OGY22868.1"/>
    <property type="molecule type" value="Genomic_DNA"/>
</dbReference>
<sequence>MKKAKILSIFGTRPEAIKMAPVIKKLEGKVVEHKVVVTAQHRELLDQVLKFFKIKPDYDLGVMMPEQTLTTISVDILNKLERILEYEKPDLVLIQGDTPTAFSAATAAFYQKIPIAHIEAGLRTYNKYDPFPEEMNRQLIDVLCDIYFAHTETAKDNLLRENHPKENIFVTGNTVIDALFLATEKERKFLDKSLNKVDFRKKVILVTTHRRENWGETIEKIHKAIKEVVDKNPDVEVIFPVHPNPKIKESANKVLGQNKRVYLVKPLDYPDMSALLKKVYFVMTDSGGLQEEAPALGKPVLVLRRTTERPEGVIAGTAKLIGVDPKKIVKEANILLKDKTVYQKMAKAINPYGDGKASGRIVKVILKKFNA</sequence>
<dbReference type="NCBIfam" id="TIGR00236">
    <property type="entry name" value="wecB"/>
    <property type="match status" value="1"/>
</dbReference>
<feature type="domain" description="UDP-N-acetylglucosamine 2-epimerase" evidence="5">
    <location>
        <begin position="30"/>
        <end position="365"/>
    </location>
</feature>
<dbReference type="Pfam" id="PF02350">
    <property type="entry name" value="Epimerase_2"/>
    <property type="match status" value="1"/>
</dbReference>
<dbReference type="PANTHER" id="PTHR43174:SF2">
    <property type="entry name" value="UDP-N-ACETYLGLUCOSAMINE 2-EPIMERASE"/>
    <property type="match status" value="1"/>
</dbReference>